<evidence type="ECO:0000256" key="12">
    <source>
        <dbReference type="ARBA" id="ARBA00023002"/>
    </source>
</evidence>
<evidence type="ECO:0000256" key="15">
    <source>
        <dbReference type="ARBA" id="ARBA00048914"/>
    </source>
</evidence>
<evidence type="ECO:0000256" key="4">
    <source>
        <dbReference type="ARBA" id="ARBA00004752"/>
    </source>
</evidence>
<dbReference type="GO" id="GO:0005829">
    <property type="term" value="C:cytosol"/>
    <property type="evidence" value="ECO:0007669"/>
    <property type="project" value="TreeGrafter"/>
</dbReference>
<reference evidence="18 19" key="1">
    <citation type="submission" date="2017-09" db="EMBL/GenBank/DDBJ databases">
        <title>Depth-based differentiation of microbial function through sediment-hosted aquifers and enrichment of novel symbionts in the deep terrestrial subsurface.</title>
        <authorList>
            <person name="Probst A.J."/>
            <person name="Ladd B."/>
            <person name="Jarett J.K."/>
            <person name="Geller-Mcgrath D.E."/>
            <person name="Sieber C.M."/>
            <person name="Emerson J.B."/>
            <person name="Anantharaman K."/>
            <person name="Thomas B.C."/>
            <person name="Malmstrom R."/>
            <person name="Stieglmeier M."/>
            <person name="Klingl A."/>
            <person name="Woyke T."/>
            <person name="Ryan C.M."/>
            <person name="Banfield J.F."/>
        </authorList>
    </citation>
    <scope>NUCLEOTIDE SEQUENCE [LARGE SCALE GENOMIC DNA]</scope>
    <source>
        <strain evidence="18">CG11_big_fil_rev_8_21_14_0_20_37_16</strain>
    </source>
</reference>
<dbReference type="InterPro" id="IPR036318">
    <property type="entry name" value="FAD-bd_PCMH-like_sf"/>
</dbReference>
<dbReference type="PANTHER" id="PTHR21071:SF4">
    <property type="entry name" value="UDP-N-ACETYLENOLPYRUVOYLGLUCOSAMINE REDUCTASE"/>
    <property type="match status" value="1"/>
</dbReference>
<comment type="subcellular location">
    <subcellularLocation>
        <location evidence="3 16">Cytoplasm</location>
    </subcellularLocation>
</comment>
<gene>
    <name evidence="16 18" type="primary">murB</name>
    <name evidence="18" type="ORF">COV87_03790</name>
</gene>
<dbReference type="InterPro" id="IPR016169">
    <property type="entry name" value="FAD-bd_PCMH_sub2"/>
</dbReference>
<evidence type="ECO:0000256" key="1">
    <source>
        <dbReference type="ARBA" id="ARBA00001974"/>
    </source>
</evidence>
<comment type="catalytic activity">
    <reaction evidence="15 16">
        <text>UDP-N-acetyl-alpha-D-muramate + NADP(+) = UDP-N-acetyl-3-O-(1-carboxyvinyl)-alpha-D-glucosamine + NADPH + H(+)</text>
        <dbReference type="Rhea" id="RHEA:12248"/>
        <dbReference type="ChEBI" id="CHEBI:15378"/>
        <dbReference type="ChEBI" id="CHEBI:57783"/>
        <dbReference type="ChEBI" id="CHEBI:58349"/>
        <dbReference type="ChEBI" id="CHEBI:68483"/>
        <dbReference type="ChEBI" id="CHEBI:70757"/>
        <dbReference type="EC" id="1.3.1.98"/>
    </reaction>
</comment>
<evidence type="ECO:0000256" key="10">
    <source>
        <dbReference type="ARBA" id="ARBA00022960"/>
    </source>
</evidence>
<evidence type="ECO:0000256" key="6">
    <source>
        <dbReference type="ARBA" id="ARBA00022618"/>
    </source>
</evidence>
<dbReference type="EC" id="1.3.1.98" evidence="16"/>
<evidence type="ECO:0000256" key="2">
    <source>
        <dbReference type="ARBA" id="ARBA00003921"/>
    </source>
</evidence>
<keyword evidence="5 16" id="KW-0963">Cytoplasm</keyword>
<evidence type="ECO:0000259" key="17">
    <source>
        <dbReference type="PROSITE" id="PS51387"/>
    </source>
</evidence>
<dbReference type="GO" id="GO:0008360">
    <property type="term" value="P:regulation of cell shape"/>
    <property type="evidence" value="ECO:0007669"/>
    <property type="project" value="UniProtKB-KW"/>
</dbReference>
<keyword evidence="14 16" id="KW-0961">Cell wall biogenesis/degradation</keyword>
<dbReference type="PROSITE" id="PS51387">
    <property type="entry name" value="FAD_PCMH"/>
    <property type="match status" value="1"/>
</dbReference>
<dbReference type="InterPro" id="IPR016167">
    <property type="entry name" value="FAD-bd_PCMH_sub1"/>
</dbReference>
<evidence type="ECO:0000313" key="18">
    <source>
        <dbReference type="EMBL" id="PIQ71374.1"/>
    </source>
</evidence>
<evidence type="ECO:0000256" key="11">
    <source>
        <dbReference type="ARBA" id="ARBA00022984"/>
    </source>
</evidence>
<dbReference type="GO" id="GO:0071949">
    <property type="term" value="F:FAD binding"/>
    <property type="evidence" value="ECO:0007669"/>
    <property type="project" value="InterPro"/>
</dbReference>
<dbReference type="Gene3D" id="3.30.465.10">
    <property type="match status" value="1"/>
</dbReference>
<proteinExistence type="inferred from homology"/>
<dbReference type="GO" id="GO:0051301">
    <property type="term" value="P:cell division"/>
    <property type="evidence" value="ECO:0007669"/>
    <property type="project" value="UniProtKB-KW"/>
</dbReference>
<dbReference type="EMBL" id="PCVK01000108">
    <property type="protein sequence ID" value="PIQ71374.1"/>
    <property type="molecule type" value="Genomic_DNA"/>
</dbReference>
<name>A0A2H0KLY0_9BACT</name>
<dbReference type="Pfam" id="PF01565">
    <property type="entry name" value="FAD_binding_4"/>
    <property type="match status" value="1"/>
</dbReference>
<dbReference type="InterPro" id="IPR006094">
    <property type="entry name" value="Oxid_FAD_bind_N"/>
</dbReference>
<dbReference type="Proteomes" id="UP000229497">
    <property type="component" value="Unassembled WGS sequence"/>
</dbReference>
<evidence type="ECO:0000256" key="16">
    <source>
        <dbReference type="HAMAP-Rule" id="MF_00037"/>
    </source>
</evidence>
<evidence type="ECO:0000256" key="14">
    <source>
        <dbReference type="ARBA" id="ARBA00023316"/>
    </source>
</evidence>
<evidence type="ECO:0000256" key="5">
    <source>
        <dbReference type="ARBA" id="ARBA00022490"/>
    </source>
</evidence>
<dbReference type="InterPro" id="IPR036635">
    <property type="entry name" value="MurB_C_sf"/>
</dbReference>
<keyword evidence="9 16" id="KW-0521">NADP</keyword>
<feature type="active site" description="Proton donor" evidence="16">
    <location>
        <position position="227"/>
    </location>
</feature>
<keyword evidence="7 16" id="KW-0285">Flavoprotein</keyword>
<feature type="domain" description="FAD-binding PCMH-type" evidence="17">
    <location>
        <begin position="27"/>
        <end position="198"/>
    </location>
</feature>
<organism evidence="18 19">
    <name type="scientific">Candidatus Roizmanbacteria bacterium CG11_big_fil_rev_8_21_14_0_20_37_16</name>
    <dbReference type="NCBI Taxonomy" id="1974857"/>
    <lineage>
        <taxon>Bacteria</taxon>
        <taxon>Candidatus Roizmaniibacteriota</taxon>
    </lineage>
</organism>
<sequence length="312" mass="34765">MKQQLEHILGADRVRGQVDLFPYLSMRLHTKAQYFFEAKTKNDLLHAIQASFELAIPLIMIGGGSNMVFHTPLIEGLVVKNSFADIDVISETKEEVDVEVGSGTSMALLILYLTEKGYSGLEYQKGLPGTVGGGVYMNSKWTHPVSYVGDCVLSAVLADKQGNEKKVDKDYFVFSYDYSKLQDTHEYIMSVVFRLKKINPKIVANRAREAFEYRSKTQPSGKPTCGCFFRNITEEVQKAHNLPTKSAGYLIDKAGMKGDSIGSFMVSEVHANFIINTGGDARPEDLKELTDLIKAKVKTKFGIQLVEEVEIK</sequence>
<comment type="caution">
    <text evidence="16">Lacks conserved residue(s) required for the propagation of feature annotation.</text>
</comment>
<comment type="similarity">
    <text evidence="16">Belongs to the MurB family.</text>
</comment>
<dbReference type="Gene3D" id="3.90.78.10">
    <property type="entry name" value="UDP-N-acetylenolpyruvoylglucosamine reductase, C-terminal domain"/>
    <property type="match status" value="1"/>
</dbReference>
<comment type="cofactor">
    <cofactor evidence="1 16">
        <name>FAD</name>
        <dbReference type="ChEBI" id="CHEBI:57692"/>
    </cofactor>
</comment>
<dbReference type="Pfam" id="PF02873">
    <property type="entry name" value="MurB_C"/>
    <property type="match status" value="1"/>
</dbReference>
<comment type="pathway">
    <text evidence="4 16">Cell wall biogenesis; peptidoglycan biosynthesis.</text>
</comment>
<feature type="active site" evidence="16">
    <location>
        <position position="308"/>
    </location>
</feature>
<dbReference type="InterPro" id="IPR003170">
    <property type="entry name" value="MurB"/>
</dbReference>
<comment type="function">
    <text evidence="2 16">Cell wall formation.</text>
</comment>
<dbReference type="SUPFAM" id="SSF56194">
    <property type="entry name" value="Uridine diphospho-N-Acetylenolpyruvylglucosamine reductase, MurB, C-terminal domain"/>
    <property type="match status" value="1"/>
</dbReference>
<dbReference type="PANTHER" id="PTHR21071">
    <property type="entry name" value="UDP-N-ACETYLENOLPYRUVOYLGLUCOSAMINE REDUCTASE"/>
    <property type="match status" value="1"/>
</dbReference>
<keyword evidence="13 16" id="KW-0131">Cell cycle</keyword>
<protein>
    <recommendedName>
        <fullName evidence="16">UDP-N-acetylenolpyruvoylglucosamine reductase</fullName>
        <ecNumber evidence="16">1.3.1.98</ecNumber>
    </recommendedName>
    <alternativeName>
        <fullName evidence="16">UDP-N-acetylmuramate dehydrogenase</fullName>
    </alternativeName>
</protein>
<evidence type="ECO:0000256" key="9">
    <source>
        <dbReference type="ARBA" id="ARBA00022857"/>
    </source>
</evidence>
<dbReference type="Gene3D" id="3.30.43.10">
    <property type="entry name" value="Uridine Diphospho-n-acetylenolpyruvylglucosamine Reductase, domain 2"/>
    <property type="match status" value="1"/>
</dbReference>
<keyword evidence="6 16" id="KW-0132">Cell division</keyword>
<dbReference type="InterPro" id="IPR011601">
    <property type="entry name" value="MurB_C"/>
</dbReference>
<keyword evidence="11 16" id="KW-0573">Peptidoglycan synthesis</keyword>
<evidence type="ECO:0000256" key="8">
    <source>
        <dbReference type="ARBA" id="ARBA00022827"/>
    </source>
</evidence>
<dbReference type="GO" id="GO:0008762">
    <property type="term" value="F:UDP-N-acetylmuramate dehydrogenase activity"/>
    <property type="evidence" value="ECO:0007669"/>
    <property type="project" value="UniProtKB-UniRule"/>
</dbReference>
<dbReference type="GO" id="GO:0071555">
    <property type="term" value="P:cell wall organization"/>
    <property type="evidence" value="ECO:0007669"/>
    <property type="project" value="UniProtKB-KW"/>
</dbReference>
<dbReference type="UniPathway" id="UPA00219"/>
<comment type="caution">
    <text evidence="18">The sequence shown here is derived from an EMBL/GenBank/DDBJ whole genome shotgun (WGS) entry which is preliminary data.</text>
</comment>
<dbReference type="HAMAP" id="MF_00037">
    <property type="entry name" value="MurB"/>
    <property type="match status" value="1"/>
</dbReference>
<dbReference type="SUPFAM" id="SSF56176">
    <property type="entry name" value="FAD-binding/transporter-associated domain-like"/>
    <property type="match status" value="1"/>
</dbReference>
<dbReference type="InterPro" id="IPR016166">
    <property type="entry name" value="FAD-bd_PCMH"/>
</dbReference>
<evidence type="ECO:0000256" key="3">
    <source>
        <dbReference type="ARBA" id="ARBA00004496"/>
    </source>
</evidence>
<accession>A0A2H0KLY0</accession>
<dbReference type="AlphaFoldDB" id="A0A2H0KLY0"/>
<keyword evidence="12 16" id="KW-0560">Oxidoreductase</keyword>
<evidence type="ECO:0000313" key="19">
    <source>
        <dbReference type="Proteomes" id="UP000229497"/>
    </source>
</evidence>
<evidence type="ECO:0000256" key="13">
    <source>
        <dbReference type="ARBA" id="ARBA00023306"/>
    </source>
</evidence>
<evidence type="ECO:0000256" key="7">
    <source>
        <dbReference type="ARBA" id="ARBA00022630"/>
    </source>
</evidence>
<dbReference type="NCBIfam" id="TIGR00179">
    <property type="entry name" value="murB"/>
    <property type="match status" value="1"/>
</dbReference>
<keyword evidence="8 16" id="KW-0274">FAD</keyword>
<dbReference type="GO" id="GO:0009252">
    <property type="term" value="P:peptidoglycan biosynthetic process"/>
    <property type="evidence" value="ECO:0007669"/>
    <property type="project" value="UniProtKB-UniRule"/>
</dbReference>
<keyword evidence="10 16" id="KW-0133">Cell shape</keyword>